<gene>
    <name evidence="1" type="ORF">SAMN03080599_00372</name>
</gene>
<name>A0A1G5RRQ1_9FIRM</name>
<sequence length="66" mass="7800">MLKTYTAVTVKSLKKFVHCGQTYQNLMCYPQFVIKTGARFYPQALLKFCTGLCEYKYYRVTRLVFP</sequence>
<dbReference type="AlphaFoldDB" id="A0A1G5RRQ1"/>
<evidence type="ECO:0000313" key="1">
    <source>
        <dbReference type="EMBL" id="SCZ76666.1"/>
    </source>
</evidence>
<dbReference type="EMBL" id="FMWL01000001">
    <property type="protein sequence ID" value="SCZ76666.1"/>
    <property type="molecule type" value="Genomic_DNA"/>
</dbReference>
<accession>A0A1G5RRQ1</accession>
<reference evidence="1 2" key="1">
    <citation type="submission" date="2016-10" db="EMBL/GenBank/DDBJ databases">
        <authorList>
            <person name="de Groot N.N."/>
        </authorList>
    </citation>
    <scope>NUCLEOTIDE SEQUENCE [LARGE SCALE GENOMIC DNA]</scope>
    <source>
        <strain evidence="1 2">DSM 2784</strain>
    </source>
</reference>
<dbReference type="STRING" id="1120920.SAMN03080599_00372"/>
<dbReference type="Proteomes" id="UP000199208">
    <property type="component" value="Unassembled WGS sequence"/>
</dbReference>
<proteinExistence type="predicted"/>
<evidence type="ECO:0000313" key="2">
    <source>
        <dbReference type="Proteomes" id="UP000199208"/>
    </source>
</evidence>
<protein>
    <submittedName>
        <fullName evidence="1">Uncharacterized protein</fullName>
    </submittedName>
</protein>
<organism evidence="1 2">
    <name type="scientific">Acidaminobacter hydrogenoformans DSM 2784</name>
    <dbReference type="NCBI Taxonomy" id="1120920"/>
    <lineage>
        <taxon>Bacteria</taxon>
        <taxon>Bacillati</taxon>
        <taxon>Bacillota</taxon>
        <taxon>Clostridia</taxon>
        <taxon>Peptostreptococcales</taxon>
        <taxon>Acidaminobacteraceae</taxon>
        <taxon>Acidaminobacter</taxon>
    </lineage>
</organism>
<keyword evidence="2" id="KW-1185">Reference proteome</keyword>